<evidence type="ECO:0000256" key="1">
    <source>
        <dbReference type="SAM" id="MobiDB-lite"/>
    </source>
</evidence>
<dbReference type="InParanoid" id="A0A369JYC3"/>
<feature type="region of interest" description="Disordered" evidence="1">
    <location>
        <begin position="37"/>
        <end position="59"/>
    </location>
</feature>
<organism evidence="2 3">
    <name type="scientific">Hypsizygus marmoreus</name>
    <name type="common">White beech mushroom</name>
    <name type="synonym">Agaricus marmoreus</name>
    <dbReference type="NCBI Taxonomy" id="39966"/>
    <lineage>
        <taxon>Eukaryota</taxon>
        <taxon>Fungi</taxon>
        <taxon>Dikarya</taxon>
        <taxon>Basidiomycota</taxon>
        <taxon>Agaricomycotina</taxon>
        <taxon>Agaricomycetes</taxon>
        <taxon>Agaricomycetidae</taxon>
        <taxon>Agaricales</taxon>
        <taxon>Tricholomatineae</taxon>
        <taxon>Lyophyllaceae</taxon>
        <taxon>Hypsizygus</taxon>
    </lineage>
</organism>
<dbReference type="Proteomes" id="UP000076154">
    <property type="component" value="Unassembled WGS sequence"/>
</dbReference>
<sequence length="180" mass="19137">MSSRVQGADFNAFGYDPKGHKAYLASLFYGPDWVPDVPGQQFGGPPEPPRYGPPAKNQRACLPKGWAARAPADLYNCGGPIPPFLPPPKVYNPNWCAALLNSRRFLAASEESDSEESDVPTSPVDPCTSSSGVEKDDEDGSDYMPGKDGITGSSERAGATKEGMKGGHVTAESENKDKVC</sequence>
<comment type="caution">
    <text evidence="2">The sequence shown here is derived from an EMBL/GenBank/DDBJ whole genome shotgun (WGS) entry which is preliminary data.</text>
</comment>
<accession>A0A369JYC3</accession>
<gene>
    <name evidence="2" type="ORF">Hypma_005378</name>
</gene>
<dbReference type="EMBL" id="LUEZ02000023">
    <property type="protein sequence ID" value="RDB26748.1"/>
    <property type="molecule type" value="Genomic_DNA"/>
</dbReference>
<proteinExistence type="predicted"/>
<dbReference type="AlphaFoldDB" id="A0A369JYC3"/>
<evidence type="ECO:0000313" key="2">
    <source>
        <dbReference type="EMBL" id="RDB26748.1"/>
    </source>
</evidence>
<feature type="region of interest" description="Disordered" evidence="1">
    <location>
        <begin position="107"/>
        <end position="180"/>
    </location>
</feature>
<reference evidence="2" key="1">
    <citation type="submission" date="2018-04" db="EMBL/GenBank/DDBJ databases">
        <title>Whole genome sequencing of Hypsizygus marmoreus.</title>
        <authorList>
            <person name="Choi I.-G."/>
            <person name="Min B."/>
            <person name="Kim J.-G."/>
            <person name="Kim S."/>
            <person name="Oh Y.-L."/>
            <person name="Kong W.-S."/>
            <person name="Park H."/>
            <person name="Jeong J."/>
            <person name="Song E.-S."/>
        </authorList>
    </citation>
    <scope>NUCLEOTIDE SEQUENCE [LARGE SCALE GENOMIC DNA]</scope>
    <source>
        <strain evidence="2">51987-8</strain>
    </source>
</reference>
<evidence type="ECO:0000313" key="3">
    <source>
        <dbReference type="Proteomes" id="UP000076154"/>
    </source>
</evidence>
<protein>
    <submittedName>
        <fullName evidence="2">Uncharacterized protein</fullName>
    </submittedName>
</protein>
<name>A0A369JYC3_HYPMA</name>
<keyword evidence="3" id="KW-1185">Reference proteome</keyword>
<feature type="compositionally biased region" description="Basic and acidic residues" evidence="1">
    <location>
        <begin position="158"/>
        <end position="180"/>
    </location>
</feature>